<dbReference type="Proteomes" id="UP000540014">
    <property type="component" value="Unassembled WGS sequence"/>
</dbReference>
<dbReference type="AlphaFoldDB" id="A0A7X9RIL6"/>
<dbReference type="RefSeq" id="WP_168964630.1">
    <property type="nucleotide sequence ID" value="NZ_JABAFR010000002.1"/>
</dbReference>
<organism evidence="2 3">
    <name type="scientific">Faecalicoccus pleomorphus</name>
    <dbReference type="NCBI Taxonomy" id="1323"/>
    <lineage>
        <taxon>Bacteria</taxon>
        <taxon>Bacillati</taxon>
        <taxon>Bacillota</taxon>
        <taxon>Erysipelotrichia</taxon>
        <taxon>Erysipelotrichales</taxon>
        <taxon>Erysipelotrichaceae</taxon>
        <taxon>Faecalicoccus</taxon>
    </lineage>
</organism>
<protein>
    <submittedName>
        <fullName evidence="2">Transposase family protein</fullName>
    </submittedName>
</protein>
<dbReference type="Pfam" id="PF22483">
    <property type="entry name" value="Mu-transpos_C_2"/>
    <property type="match status" value="1"/>
</dbReference>
<evidence type="ECO:0000313" key="3">
    <source>
        <dbReference type="Proteomes" id="UP000540014"/>
    </source>
</evidence>
<dbReference type="EMBL" id="JABAFR010000002">
    <property type="protein sequence ID" value="NME43601.1"/>
    <property type="molecule type" value="Genomic_DNA"/>
</dbReference>
<accession>A0A7X9RIL6</accession>
<proteinExistence type="predicted"/>
<feature type="domain" description="Transposase for insertion sequence element IS21-like C-terminal" evidence="1">
    <location>
        <begin position="87"/>
        <end position="159"/>
    </location>
</feature>
<gene>
    <name evidence="2" type="ORF">HF861_01705</name>
</gene>
<sequence length="285" mass="33588">MASHYNTVIIPTRVRSPQDKALVENTVGKLTTYIIAKLRNYQFFSMEEYNDQLLIELDKFNKKKFQKKDGSRYSIFKDFEQSALQPLPKYPYSLCEWKKAKVQRNSHIQVNKNFYSVPYELLGKEVDVKISSVNLEVFFNQNKVCEHKLFIEKRGKYCTDPSHMPPDSNQYSEWNKDRYLRWAKQQGPNVYRLASNHFERGSVEQRYYRTVHSILKLADIHGDDALDKACNHALDLMTAPGYKHIKTILVNKEYMKKETLEETKEKSERVKGRFVRGGSYFGIKK</sequence>
<dbReference type="PANTHER" id="PTHR35004">
    <property type="entry name" value="TRANSPOSASE RV3428C-RELATED"/>
    <property type="match status" value="1"/>
</dbReference>
<evidence type="ECO:0000259" key="1">
    <source>
        <dbReference type="Pfam" id="PF22483"/>
    </source>
</evidence>
<comment type="caution">
    <text evidence="2">The sequence shown here is derived from an EMBL/GenBank/DDBJ whole genome shotgun (WGS) entry which is preliminary data.</text>
</comment>
<dbReference type="InterPro" id="IPR054353">
    <property type="entry name" value="IstA-like_C"/>
</dbReference>
<name>A0A7X9RIL6_9FIRM</name>
<evidence type="ECO:0000313" key="2">
    <source>
        <dbReference type="EMBL" id="NME43601.1"/>
    </source>
</evidence>
<dbReference type="PANTHER" id="PTHR35004:SF8">
    <property type="entry name" value="TRANSPOSASE RV3428C-RELATED"/>
    <property type="match status" value="1"/>
</dbReference>
<reference evidence="2 3" key="1">
    <citation type="submission" date="2020-04" db="EMBL/GenBank/DDBJ databases">
        <authorList>
            <person name="Hitch T.C.A."/>
            <person name="Wylensek D."/>
            <person name="Clavel T."/>
        </authorList>
    </citation>
    <scope>NUCLEOTIDE SEQUENCE [LARGE SCALE GENOMIC DNA]</scope>
    <source>
        <strain evidence="2 3">BSM-383-APC-22F</strain>
    </source>
</reference>